<reference evidence="3 4" key="1">
    <citation type="submission" date="2020-09" db="EMBL/GenBank/DDBJ databases">
        <title>Novel species of Mucilaginibacter isolated from a glacier on the Tibetan Plateau.</title>
        <authorList>
            <person name="Liu Q."/>
            <person name="Xin Y.-H."/>
        </authorList>
    </citation>
    <scope>NUCLEOTIDE SEQUENCE [LARGE SCALE GENOMIC DNA]</scope>
    <source>
        <strain evidence="3 4">CGMCC 1.13878</strain>
    </source>
</reference>
<keyword evidence="2" id="KW-1133">Transmembrane helix</keyword>
<dbReference type="RefSeq" id="WP_191175868.1">
    <property type="nucleotide sequence ID" value="NZ_JACWMW010000002.1"/>
</dbReference>
<evidence type="ECO:0000256" key="1">
    <source>
        <dbReference type="SAM" id="MobiDB-lite"/>
    </source>
</evidence>
<keyword evidence="2" id="KW-0472">Membrane</keyword>
<protein>
    <recommendedName>
        <fullName evidence="5">Outer membrane protein beta-barrel domain-containing protein</fullName>
    </recommendedName>
</protein>
<evidence type="ECO:0000313" key="3">
    <source>
        <dbReference type="EMBL" id="MBD1386024.1"/>
    </source>
</evidence>
<dbReference type="Proteomes" id="UP000618754">
    <property type="component" value="Unassembled WGS sequence"/>
</dbReference>
<evidence type="ECO:0008006" key="5">
    <source>
        <dbReference type="Google" id="ProtNLM"/>
    </source>
</evidence>
<name>A0ABR7X621_9SPHI</name>
<feature type="region of interest" description="Disordered" evidence="1">
    <location>
        <begin position="1"/>
        <end position="25"/>
    </location>
</feature>
<feature type="transmembrane region" description="Helical" evidence="2">
    <location>
        <begin position="50"/>
        <end position="70"/>
    </location>
</feature>
<keyword evidence="4" id="KW-1185">Reference proteome</keyword>
<proteinExistence type="predicted"/>
<accession>A0ABR7X621</accession>
<sequence length="443" mass="47732">MKEEKENSIDKLFSQGLSEPGDNASYREEDWDAMEAMLDGKKPKGITRSLILLVSTIAAMLLLVIGWLFLNPVSKPDKTTQVVKKTAPVQKDSGKYGPPVQQLADLKSNTLSANDSSAMNAGDMSRKSKSFFTLSAVPGGRKITGIDTYGVNTSYITKTPGVVTDNAANNIVDNVTKHDTAITDKAANYAKVDTIITDKTAVMASNSNQADTLKKRELVSVMDDVKPNKKPAKYRHSASGGAAMAFKPTLALSFVASPDVNSVKGFSQKVGTNAGLLLTVGVTRKWSITTGAIYADKPYLANFANYTSAYKFSSNPESVSASCTVLDIPINVGYQVYNKGVNKFSMGTGLSSYFMLRENYTFNYAGGYPGGPATYNIRNKNQHIMGILNLNMTYQREISSKFGVAVQPYYKVPLTGIGYGQVNLKSAGVAVGVTWNINPGTKP</sequence>
<evidence type="ECO:0000256" key="2">
    <source>
        <dbReference type="SAM" id="Phobius"/>
    </source>
</evidence>
<keyword evidence="2" id="KW-0812">Transmembrane</keyword>
<comment type="caution">
    <text evidence="3">The sequence shown here is derived from an EMBL/GenBank/DDBJ whole genome shotgun (WGS) entry which is preliminary data.</text>
</comment>
<evidence type="ECO:0000313" key="4">
    <source>
        <dbReference type="Proteomes" id="UP000618754"/>
    </source>
</evidence>
<organism evidence="3 4">
    <name type="scientific">Mucilaginibacter rigui</name>
    <dbReference type="NCBI Taxonomy" id="534635"/>
    <lineage>
        <taxon>Bacteria</taxon>
        <taxon>Pseudomonadati</taxon>
        <taxon>Bacteroidota</taxon>
        <taxon>Sphingobacteriia</taxon>
        <taxon>Sphingobacteriales</taxon>
        <taxon>Sphingobacteriaceae</taxon>
        <taxon>Mucilaginibacter</taxon>
    </lineage>
</organism>
<dbReference type="EMBL" id="JACWMW010000002">
    <property type="protein sequence ID" value="MBD1386024.1"/>
    <property type="molecule type" value="Genomic_DNA"/>
</dbReference>
<gene>
    <name evidence="3" type="ORF">IDJ75_12090</name>
</gene>